<organism evidence="1 2">
    <name type="scientific">Gymnopus androsaceus JB14</name>
    <dbReference type="NCBI Taxonomy" id="1447944"/>
    <lineage>
        <taxon>Eukaryota</taxon>
        <taxon>Fungi</taxon>
        <taxon>Dikarya</taxon>
        <taxon>Basidiomycota</taxon>
        <taxon>Agaricomycotina</taxon>
        <taxon>Agaricomycetes</taxon>
        <taxon>Agaricomycetidae</taxon>
        <taxon>Agaricales</taxon>
        <taxon>Marasmiineae</taxon>
        <taxon>Omphalotaceae</taxon>
        <taxon>Gymnopus</taxon>
    </lineage>
</organism>
<gene>
    <name evidence="1" type="ORF">BT96DRAFT_1005346</name>
</gene>
<keyword evidence="2" id="KW-1185">Reference proteome</keyword>
<dbReference type="EMBL" id="ML769816">
    <property type="protein sequence ID" value="KAE9387200.1"/>
    <property type="molecule type" value="Genomic_DNA"/>
</dbReference>
<accession>A0A6A4GPD9</accession>
<reference evidence="1" key="1">
    <citation type="journal article" date="2019" name="Environ. Microbiol.">
        <title>Fungal ecological strategies reflected in gene transcription - a case study of two litter decomposers.</title>
        <authorList>
            <person name="Barbi F."/>
            <person name="Kohler A."/>
            <person name="Barry K."/>
            <person name="Baskaran P."/>
            <person name="Daum C."/>
            <person name="Fauchery L."/>
            <person name="Ihrmark K."/>
            <person name="Kuo A."/>
            <person name="LaButti K."/>
            <person name="Lipzen A."/>
            <person name="Morin E."/>
            <person name="Grigoriev I.V."/>
            <person name="Henrissat B."/>
            <person name="Lindahl B."/>
            <person name="Martin F."/>
        </authorList>
    </citation>
    <scope>NUCLEOTIDE SEQUENCE</scope>
    <source>
        <strain evidence="1">JB14</strain>
    </source>
</reference>
<proteinExistence type="predicted"/>
<dbReference type="OrthoDB" id="2686689at2759"/>
<name>A0A6A4GPD9_9AGAR</name>
<dbReference type="AlphaFoldDB" id="A0A6A4GPD9"/>
<sequence length="148" mass="16865">MEDAAVDEGIPLEWLSECAEHFARLIVELEHALQSATGTGSSHVDFVNPSDFTLNEMGSVEGLEKSLIQRSSERHLIQPDDELDILVKEFCQKKPDAGVHYLTGFLRSHGLRLQRWRIIASLARINKLGCLLRRRHHAKISRRPYKVI</sequence>
<evidence type="ECO:0000313" key="2">
    <source>
        <dbReference type="Proteomes" id="UP000799118"/>
    </source>
</evidence>
<protein>
    <submittedName>
        <fullName evidence="1">Uncharacterized protein</fullName>
    </submittedName>
</protein>
<evidence type="ECO:0000313" key="1">
    <source>
        <dbReference type="EMBL" id="KAE9387200.1"/>
    </source>
</evidence>
<dbReference type="Proteomes" id="UP000799118">
    <property type="component" value="Unassembled WGS sequence"/>
</dbReference>